<dbReference type="Proteomes" id="UP001219518">
    <property type="component" value="Unassembled WGS sequence"/>
</dbReference>
<feature type="compositionally biased region" description="Basic and acidic residues" evidence="1">
    <location>
        <begin position="54"/>
        <end position="87"/>
    </location>
</feature>
<reference evidence="2" key="1">
    <citation type="submission" date="2021-07" db="EMBL/GenBank/DDBJ databases">
        <authorList>
            <person name="Catto M.A."/>
            <person name="Jacobson A."/>
            <person name="Kennedy G."/>
            <person name="Labadie P."/>
            <person name="Hunt B.G."/>
            <person name="Srinivasan R."/>
        </authorList>
    </citation>
    <scope>NUCLEOTIDE SEQUENCE</scope>
    <source>
        <strain evidence="2">PL_HMW_Pooled</strain>
        <tissue evidence="2">Head</tissue>
    </source>
</reference>
<organism evidence="2 3">
    <name type="scientific">Frankliniella fusca</name>
    <dbReference type="NCBI Taxonomy" id="407009"/>
    <lineage>
        <taxon>Eukaryota</taxon>
        <taxon>Metazoa</taxon>
        <taxon>Ecdysozoa</taxon>
        <taxon>Arthropoda</taxon>
        <taxon>Hexapoda</taxon>
        <taxon>Insecta</taxon>
        <taxon>Pterygota</taxon>
        <taxon>Neoptera</taxon>
        <taxon>Paraneoptera</taxon>
        <taxon>Thysanoptera</taxon>
        <taxon>Terebrantia</taxon>
        <taxon>Thripoidea</taxon>
        <taxon>Thripidae</taxon>
        <taxon>Frankliniella</taxon>
    </lineage>
</organism>
<accession>A0AAE1LNY0</accession>
<feature type="compositionally biased region" description="Basic and acidic residues" evidence="1">
    <location>
        <begin position="392"/>
        <end position="404"/>
    </location>
</feature>
<evidence type="ECO:0000313" key="3">
    <source>
        <dbReference type="Proteomes" id="UP001219518"/>
    </source>
</evidence>
<feature type="compositionally biased region" description="Acidic residues" evidence="1">
    <location>
        <begin position="405"/>
        <end position="417"/>
    </location>
</feature>
<proteinExistence type="predicted"/>
<protein>
    <submittedName>
        <fullName evidence="2">Beta-N-acetylhexosaminidase</fullName>
    </submittedName>
</protein>
<name>A0AAE1LNY0_9NEOP</name>
<dbReference type="AlphaFoldDB" id="A0AAE1LNY0"/>
<gene>
    <name evidence="2" type="ORF">KUF71_014979</name>
</gene>
<feature type="compositionally biased region" description="Basic and acidic residues" evidence="1">
    <location>
        <begin position="248"/>
        <end position="259"/>
    </location>
</feature>
<feature type="region of interest" description="Disordered" evidence="1">
    <location>
        <begin position="210"/>
        <end position="259"/>
    </location>
</feature>
<reference evidence="2" key="2">
    <citation type="journal article" date="2023" name="BMC Genomics">
        <title>Pest status, molecular evolution, and epigenetic factors derived from the genome assembly of Frankliniella fusca, a thysanopteran phytovirus vector.</title>
        <authorList>
            <person name="Catto M.A."/>
            <person name="Labadie P.E."/>
            <person name="Jacobson A.L."/>
            <person name="Kennedy G.G."/>
            <person name="Srinivasan R."/>
            <person name="Hunt B.G."/>
        </authorList>
    </citation>
    <scope>NUCLEOTIDE SEQUENCE</scope>
    <source>
        <strain evidence="2">PL_HMW_Pooled</strain>
    </source>
</reference>
<feature type="compositionally biased region" description="Polar residues" evidence="1">
    <location>
        <begin position="175"/>
        <end position="188"/>
    </location>
</feature>
<evidence type="ECO:0000313" key="2">
    <source>
        <dbReference type="EMBL" id="KAK3926643.1"/>
    </source>
</evidence>
<evidence type="ECO:0000256" key="1">
    <source>
        <dbReference type="SAM" id="MobiDB-lite"/>
    </source>
</evidence>
<dbReference type="EMBL" id="JAHWGI010001269">
    <property type="protein sequence ID" value="KAK3926643.1"/>
    <property type="molecule type" value="Genomic_DNA"/>
</dbReference>
<feature type="region of interest" description="Disordered" evidence="1">
    <location>
        <begin position="43"/>
        <end position="192"/>
    </location>
</feature>
<keyword evidence="3" id="KW-1185">Reference proteome</keyword>
<sequence length="417" mass="47487">MDLEQLPIKTHLSMFMQLFLIKTLFPVPFSFDYLTDLIEGKKDTPETETQLVGRDADVQDSGSERTVEEEPKQDQQRRPESDSESVEHSSLTSASALKEKERVPTPPPPEKVKPKPKDKPKEKVKEKAKEKSREKSKERSKDKPKAKEEPKQDTRKGAKVKHTSKPLPTPKASARKSSPGTCTLSTPQRKLRVALKETVLASGRVERRLVKVPDTPEAAGESAKSRRARSETPSPSKVEPPAKRRRKDKEDEVEWPREGKREAQIKIERRCPFCPFSMYTPASLKVHMVKQHRALVDELTPAVVWRMVENLSCAGTRTISEKRLRETILNLAHCEPDDADFAADICRIVLRQVLVRVGDEKLPIQQRHNYWQDVWEEQSTDDVARRRPSTGRTREVETPSKGEDSDSDVVEIDPNDS</sequence>
<feature type="compositionally biased region" description="Basic and acidic residues" evidence="1">
    <location>
        <begin position="110"/>
        <end position="156"/>
    </location>
</feature>
<feature type="region of interest" description="Disordered" evidence="1">
    <location>
        <begin position="378"/>
        <end position="417"/>
    </location>
</feature>
<comment type="caution">
    <text evidence="2">The sequence shown here is derived from an EMBL/GenBank/DDBJ whole genome shotgun (WGS) entry which is preliminary data.</text>
</comment>